<evidence type="ECO:0008006" key="4">
    <source>
        <dbReference type="Google" id="ProtNLM"/>
    </source>
</evidence>
<feature type="chain" id="PRO_5047070640" description="Dirigent-like protein" evidence="1">
    <location>
        <begin position="30"/>
        <end position="161"/>
    </location>
</feature>
<reference evidence="2 3" key="1">
    <citation type="submission" date="2024-10" db="EMBL/GenBank/DDBJ databases">
        <authorList>
            <person name="Topkara A.R."/>
            <person name="Saygin H."/>
        </authorList>
    </citation>
    <scope>NUCLEOTIDE SEQUENCE [LARGE SCALE GENOMIC DNA]</scope>
    <source>
        <strain evidence="2 3">M3C6</strain>
    </source>
</reference>
<sequence>MRSTRRFTVLGAAALALTTVVLGVQPAGAAAKPKTLHYFEKPTGFTYIPAGGKPIHQPPSGPPKPGDRIEISGNLYKGDHKHHGDEVVGTDHTICVFNADLSAYCDAQAAFGGSMLLVHSSGGDGDFTSTITGGTGRFLNAKGTVRTHPVKDNADLTIRLK</sequence>
<accession>A0ABW7AMB1</accession>
<keyword evidence="1" id="KW-0732">Signal</keyword>
<comment type="caution">
    <text evidence="2">The sequence shown here is derived from an EMBL/GenBank/DDBJ whole genome shotgun (WGS) entry which is preliminary data.</text>
</comment>
<dbReference type="Proteomes" id="UP001603978">
    <property type="component" value="Unassembled WGS sequence"/>
</dbReference>
<evidence type="ECO:0000256" key="1">
    <source>
        <dbReference type="SAM" id="SignalP"/>
    </source>
</evidence>
<organism evidence="2 3">
    <name type="scientific">Nonomuraea marmarensis</name>
    <dbReference type="NCBI Taxonomy" id="3351344"/>
    <lineage>
        <taxon>Bacteria</taxon>
        <taxon>Bacillati</taxon>
        <taxon>Actinomycetota</taxon>
        <taxon>Actinomycetes</taxon>
        <taxon>Streptosporangiales</taxon>
        <taxon>Streptosporangiaceae</taxon>
        <taxon>Nonomuraea</taxon>
    </lineage>
</organism>
<dbReference type="EMBL" id="JBICRM010000028">
    <property type="protein sequence ID" value="MFG1708531.1"/>
    <property type="molecule type" value="Genomic_DNA"/>
</dbReference>
<protein>
    <recommendedName>
        <fullName evidence="4">Dirigent-like protein</fullName>
    </recommendedName>
</protein>
<name>A0ABW7AMB1_9ACTN</name>
<feature type="signal peptide" evidence="1">
    <location>
        <begin position="1"/>
        <end position="29"/>
    </location>
</feature>
<proteinExistence type="predicted"/>
<gene>
    <name evidence="2" type="ORF">ACFLIM_35560</name>
</gene>
<dbReference type="Gene3D" id="2.40.480.10">
    <property type="entry name" value="Allene oxide cyclase-like"/>
    <property type="match status" value="1"/>
</dbReference>
<evidence type="ECO:0000313" key="2">
    <source>
        <dbReference type="EMBL" id="MFG1708531.1"/>
    </source>
</evidence>
<dbReference type="InterPro" id="IPR044859">
    <property type="entry name" value="Allene_oxi_cyc_Dirigent"/>
</dbReference>
<dbReference type="RefSeq" id="WP_393172759.1">
    <property type="nucleotide sequence ID" value="NZ_JBICRM010000028.1"/>
</dbReference>
<evidence type="ECO:0000313" key="3">
    <source>
        <dbReference type="Proteomes" id="UP001603978"/>
    </source>
</evidence>
<keyword evidence="3" id="KW-1185">Reference proteome</keyword>